<protein>
    <submittedName>
        <fullName evidence="1">Uncharacterized protein</fullName>
    </submittedName>
</protein>
<sequence>MSAIWFIVLFLAWGNGVEIDDASYLMFAIFLCRRLYFNADRRKKWEG</sequence>
<accession>A0A8S5S7K9</accession>
<proteinExistence type="predicted"/>
<reference evidence="1" key="1">
    <citation type="journal article" date="2021" name="Proc. Natl. Acad. Sci. U.S.A.">
        <title>A Catalog of Tens of Thousands of Viruses from Human Metagenomes Reveals Hidden Associations with Chronic Diseases.</title>
        <authorList>
            <person name="Tisza M.J."/>
            <person name="Buck C.B."/>
        </authorList>
    </citation>
    <scope>NUCLEOTIDE SEQUENCE</scope>
    <source>
        <strain evidence="1">CtnzH2</strain>
    </source>
</reference>
<evidence type="ECO:0000313" key="1">
    <source>
        <dbReference type="EMBL" id="DAF47021.1"/>
    </source>
</evidence>
<organism evidence="1">
    <name type="scientific">Myoviridae sp. ctnzH2</name>
    <dbReference type="NCBI Taxonomy" id="2827707"/>
    <lineage>
        <taxon>Viruses</taxon>
        <taxon>Duplodnaviria</taxon>
        <taxon>Heunggongvirae</taxon>
        <taxon>Uroviricota</taxon>
        <taxon>Caudoviricetes</taxon>
    </lineage>
</organism>
<dbReference type="EMBL" id="BK032549">
    <property type="protein sequence ID" value="DAF47021.1"/>
    <property type="molecule type" value="Genomic_DNA"/>
</dbReference>
<name>A0A8S5S7K9_9CAUD</name>